<dbReference type="InterPro" id="IPR001763">
    <property type="entry name" value="Rhodanese-like_dom"/>
</dbReference>
<dbReference type="InterPro" id="IPR017582">
    <property type="entry name" value="SelU"/>
</dbReference>
<dbReference type="InterPro" id="IPR058840">
    <property type="entry name" value="AAA_SelU"/>
</dbReference>
<dbReference type="PANTHER" id="PTHR30401">
    <property type="entry name" value="TRNA 2-SELENOURIDINE SYNTHASE"/>
    <property type="match status" value="1"/>
</dbReference>
<keyword evidence="1" id="KW-0711">Selenium</keyword>
<dbReference type="NCBIfam" id="TIGR03167">
    <property type="entry name" value="tRNA_sel_U_synt"/>
    <property type="match status" value="1"/>
</dbReference>
<keyword evidence="4" id="KW-1185">Reference proteome</keyword>
<dbReference type="AlphaFoldDB" id="A0A4Y9SQS4"/>
<dbReference type="GO" id="GO:0002098">
    <property type="term" value="P:tRNA wobble uridine modification"/>
    <property type="evidence" value="ECO:0007669"/>
    <property type="project" value="InterPro"/>
</dbReference>
<evidence type="ECO:0000313" key="3">
    <source>
        <dbReference type="EMBL" id="TFW28931.1"/>
    </source>
</evidence>
<evidence type="ECO:0000313" key="4">
    <source>
        <dbReference type="Proteomes" id="UP000297258"/>
    </source>
</evidence>
<dbReference type="OrthoDB" id="9808735at2"/>
<comment type="caution">
    <text evidence="3">The sequence shown here is derived from an EMBL/GenBank/DDBJ whole genome shotgun (WGS) entry which is preliminary data.</text>
</comment>
<dbReference type="GO" id="GO:0043828">
    <property type="term" value="F:tRNA 2-selenouridine synthase activity"/>
    <property type="evidence" value="ECO:0007669"/>
    <property type="project" value="InterPro"/>
</dbReference>
<dbReference type="SMART" id="SM00450">
    <property type="entry name" value="RHOD"/>
    <property type="match status" value="1"/>
</dbReference>
<reference evidence="3 4" key="1">
    <citation type="submission" date="2019-03" db="EMBL/GenBank/DDBJ databases">
        <title>Draft genome of Massilia hortus sp. nov., a novel bacterial species of the Oxalobacteraceae family.</title>
        <authorList>
            <person name="Peta V."/>
            <person name="Raths R."/>
            <person name="Bucking H."/>
        </authorList>
    </citation>
    <scope>NUCLEOTIDE SEQUENCE [LARGE SCALE GENOMIC DNA]</scope>
    <source>
        <strain evidence="3 4">ONC3</strain>
    </source>
</reference>
<dbReference type="EMBL" id="SPUM01000132">
    <property type="protein sequence ID" value="TFW28931.1"/>
    <property type="molecule type" value="Genomic_DNA"/>
</dbReference>
<feature type="domain" description="Rhodanese" evidence="2">
    <location>
        <begin position="21"/>
        <end position="138"/>
    </location>
</feature>
<sequence>MKYPAVLSFNEILPQLDQFDTIIDARSESEFALDHIPGAINCPVLDDEERILVGTTYKQIGAFEAKKIGAPLVARNIARHIEALFADKPRDWKPLVYCWRGGNRSGSMAHILAKVGWPAVQLDGGYKAYRAYVNSELENPPAVNFRVVCGTTGSGKSRLLETLDELGAQVLDLEKLAAHRGSVLGHLPGEPQPSQKMFESRIWQKLRGFDPSKPVFVESESKKVGNLRVPGAVMERMRASPCISLTLSRPNRVRLLMEDYHHFVDDPAALTGQLDHLVQLHGRARIDAWHELANSGNMAELVDQLLVEHYDPAYQRSIDRNFVQFGQAEVLELGDIDTEDFLAAARHLHGAS</sequence>
<dbReference type="PROSITE" id="PS50206">
    <property type="entry name" value="RHODANESE_3"/>
    <property type="match status" value="1"/>
</dbReference>
<dbReference type="Pfam" id="PF26341">
    <property type="entry name" value="AAA_SelU"/>
    <property type="match status" value="1"/>
</dbReference>
<protein>
    <submittedName>
        <fullName evidence="3">tRNA 2-selenouridine(34) synthase MnmH</fullName>
    </submittedName>
</protein>
<gene>
    <name evidence="3" type="primary">mnmH</name>
    <name evidence="3" type="ORF">E4O92_20080</name>
</gene>
<dbReference type="Gene3D" id="3.40.250.10">
    <property type="entry name" value="Rhodanese-like domain"/>
    <property type="match status" value="1"/>
</dbReference>
<dbReference type="RefSeq" id="WP_135191432.1">
    <property type="nucleotide sequence ID" value="NZ_SPUM01000132.1"/>
</dbReference>
<name>A0A4Y9SQS4_9BURK</name>
<dbReference type="SUPFAM" id="SSF52821">
    <property type="entry name" value="Rhodanese/Cell cycle control phosphatase"/>
    <property type="match status" value="1"/>
</dbReference>
<proteinExistence type="predicted"/>
<dbReference type="Pfam" id="PF00581">
    <property type="entry name" value="Rhodanese"/>
    <property type="match status" value="1"/>
</dbReference>
<dbReference type="Proteomes" id="UP000297258">
    <property type="component" value="Unassembled WGS sequence"/>
</dbReference>
<dbReference type="PANTHER" id="PTHR30401:SF0">
    <property type="entry name" value="TRNA 2-SELENOURIDINE SYNTHASE"/>
    <property type="match status" value="1"/>
</dbReference>
<dbReference type="NCBIfam" id="NF008752">
    <property type="entry name" value="PRK11784.1-4"/>
    <property type="match status" value="1"/>
</dbReference>
<evidence type="ECO:0000259" key="2">
    <source>
        <dbReference type="PROSITE" id="PS50206"/>
    </source>
</evidence>
<evidence type="ECO:0000256" key="1">
    <source>
        <dbReference type="ARBA" id="ARBA00023266"/>
    </source>
</evidence>
<dbReference type="InterPro" id="IPR036873">
    <property type="entry name" value="Rhodanese-like_dom_sf"/>
</dbReference>
<organism evidence="3 4">
    <name type="scientific">Massilia horti</name>
    <dbReference type="NCBI Taxonomy" id="2562153"/>
    <lineage>
        <taxon>Bacteria</taxon>
        <taxon>Pseudomonadati</taxon>
        <taxon>Pseudomonadota</taxon>
        <taxon>Betaproteobacteria</taxon>
        <taxon>Burkholderiales</taxon>
        <taxon>Oxalobacteraceae</taxon>
        <taxon>Telluria group</taxon>
        <taxon>Massilia</taxon>
    </lineage>
</organism>
<dbReference type="NCBIfam" id="NF008750">
    <property type="entry name" value="PRK11784.1-2"/>
    <property type="match status" value="1"/>
</dbReference>
<accession>A0A4Y9SQS4</accession>